<dbReference type="Pfam" id="PF00890">
    <property type="entry name" value="FAD_binding_2"/>
    <property type="match status" value="1"/>
</dbReference>
<dbReference type="SUPFAM" id="SSF51905">
    <property type="entry name" value="FAD/NAD(P)-binding domain"/>
    <property type="match status" value="1"/>
</dbReference>
<feature type="domain" description="Fumarate reductase/succinate dehydrogenase flavoprotein-like C-terminal" evidence="4">
    <location>
        <begin position="442"/>
        <end position="514"/>
    </location>
</feature>
<dbReference type="InterPro" id="IPR003953">
    <property type="entry name" value="FAD-dep_OxRdtase_2_FAD-bd"/>
</dbReference>
<dbReference type="Proteomes" id="UP001285154">
    <property type="component" value="Unassembled WGS sequence"/>
</dbReference>
<dbReference type="PRINTS" id="PR00368">
    <property type="entry name" value="FADPNR"/>
</dbReference>
<evidence type="ECO:0000313" key="5">
    <source>
        <dbReference type="EMBL" id="MDX8535085.1"/>
    </source>
</evidence>
<organism evidence="5 6">
    <name type="scientific">Mesorhizobium vachelliae</name>
    <dbReference type="NCBI Taxonomy" id="3072309"/>
    <lineage>
        <taxon>Bacteria</taxon>
        <taxon>Pseudomonadati</taxon>
        <taxon>Pseudomonadota</taxon>
        <taxon>Alphaproteobacteria</taxon>
        <taxon>Hyphomicrobiales</taxon>
        <taxon>Phyllobacteriaceae</taxon>
        <taxon>Mesorhizobium</taxon>
    </lineage>
</organism>
<evidence type="ECO:0000259" key="4">
    <source>
        <dbReference type="Pfam" id="PF02910"/>
    </source>
</evidence>
<dbReference type="InterPro" id="IPR037099">
    <property type="entry name" value="Fum_R/Succ_DH_flav-like_C_sf"/>
</dbReference>
<evidence type="ECO:0000256" key="2">
    <source>
        <dbReference type="ARBA" id="ARBA00023002"/>
    </source>
</evidence>
<dbReference type="InterPro" id="IPR036188">
    <property type="entry name" value="FAD/NAD-bd_sf"/>
</dbReference>
<dbReference type="PANTHER" id="PTHR11632">
    <property type="entry name" value="SUCCINATE DEHYDROGENASE 2 FLAVOPROTEIN SUBUNIT"/>
    <property type="match status" value="1"/>
</dbReference>
<dbReference type="Gene3D" id="3.50.50.60">
    <property type="entry name" value="FAD/NAD(P)-binding domain"/>
    <property type="match status" value="1"/>
</dbReference>
<proteinExistence type="predicted"/>
<gene>
    <name evidence="5" type="ORF">RFM42_29115</name>
</gene>
<keyword evidence="1" id="KW-0285">Flavoprotein</keyword>
<dbReference type="InterPro" id="IPR015939">
    <property type="entry name" value="Fum_Rdtase/Succ_DH_flav-like_C"/>
</dbReference>
<dbReference type="SUPFAM" id="SSF46977">
    <property type="entry name" value="Succinate dehydrogenase/fumarate reductase flavoprotein C-terminal domain"/>
    <property type="match status" value="1"/>
</dbReference>
<protein>
    <submittedName>
        <fullName evidence="5">FAD-binding protein</fullName>
    </submittedName>
</protein>
<dbReference type="EMBL" id="JAVIIQ010000016">
    <property type="protein sequence ID" value="MDX8535085.1"/>
    <property type="molecule type" value="Genomic_DNA"/>
</dbReference>
<reference evidence="5 6" key="1">
    <citation type="submission" date="2023-08" db="EMBL/GenBank/DDBJ databases">
        <title>Implementing the SeqCode for naming new Mesorhizobium species isolated from Vachellia karroo root nodules.</title>
        <authorList>
            <person name="Van Lill M."/>
        </authorList>
    </citation>
    <scope>NUCLEOTIDE SEQUENCE [LARGE SCALE GENOMIC DNA]</scope>
    <source>
        <strain evidence="5 6">VK25D</strain>
    </source>
</reference>
<sequence length="547" mass="58622">MPQPQRSASDSLHLQADVLVLGGGPSAAWAAVAAAESGAKVVLADKGYLGTSGATAPSNTGTWCVPPGENRHAVIERRWQRTGELADQRWMLRCVDTAYQNLLKLSEWGYPFPSEDDGRLYIANLRGPDYMRFMRRCVLMAGVTVLDHHPALELLSDGDAIVGAAGLARQAGHDWRVDANAVVLATGGCAFRERILGGTGLTGDGYLMAAEAGASLSGMEFTGKYTLAPHGSSLNKGLPFRWASFYREDGLPILGPTGEPLRNGIGERENEVARALIEGPVYARLDQAEPALQDWLRQGQPNCFVPYDRAGVDPFAELFRITLRAEGTVRGTGGIDIVSDDCATGVPGLYVAGDAASREIITGAVSGGGAVNSSWALASGWWAGKGASIHAKRRGGGKAFRREVRSLGQAGLRPAASPRADIEASEVIEAVRKEVTPLDRNFFRSGEGLGKSSERLESVWRDVRDHLQGEGADRIRTREAASIAAAGRWSVAAALSRAESRGMHRRTDLPGKSQAFAHRLVITGVDDFRIDGAPERFKEPESWELVS</sequence>
<keyword evidence="2" id="KW-0560">Oxidoreductase</keyword>
<evidence type="ECO:0000259" key="3">
    <source>
        <dbReference type="Pfam" id="PF00890"/>
    </source>
</evidence>
<name>A0ABU5ABJ0_9HYPH</name>
<dbReference type="PRINTS" id="PR00411">
    <property type="entry name" value="PNDRDTASEI"/>
</dbReference>
<dbReference type="Pfam" id="PF02910">
    <property type="entry name" value="Succ_DH_flav_C"/>
    <property type="match status" value="1"/>
</dbReference>
<dbReference type="RefSeq" id="WP_320252746.1">
    <property type="nucleotide sequence ID" value="NZ_JAVIIQ010000016.1"/>
</dbReference>
<feature type="domain" description="FAD-dependent oxidoreductase 2 FAD-binding" evidence="3">
    <location>
        <begin position="17"/>
        <end position="221"/>
    </location>
</feature>
<accession>A0ABU5ABJ0</accession>
<dbReference type="InterPro" id="IPR030664">
    <property type="entry name" value="SdhA/FrdA/AprA"/>
</dbReference>
<comment type="caution">
    <text evidence="5">The sequence shown here is derived from an EMBL/GenBank/DDBJ whole genome shotgun (WGS) entry which is preliminary data.</text>
</comment>
<dbReference type="PANTHER" id="PTHR11632:SF73">
    <property type="entry name" value="BLR3196 PROTEIN"/>
    <property type="match status" value="1"/>
</dbReference>
<keyword evidence="6" id="KW-1185">Reference proteome</keyword>
<evidence type="ECO:0000313" key="6">
    <source>
        <dbReference type="Proteomes" id="UP001285154"/>
    </source>
</evidence>
<evidence type="ECO:0000256" key="1">
    <source>
        <dbReference type="ARBA" id="ARBA00022630"/>
    </source>
</evidence>
<dbReference type="Gene3D" id="1.20.58.100">
    <property type="entry name" value="Fumarate reductase/succinate dehydrogenase flavoprotein-like, C-terminal domain"/>
    <property type="match status" value="1"/>
</dbReference>